<proteinExistence type="predicted"/>
<evidence type="ECO:0000313" key="1">
    <source>
        <dbReference type="EMBL" id="BBG31468.1"/>
    </source>
</evidence>
<name>A0A348HIL6_9GAMM</name>
<evidence type="ECO:0000313" key="2">
    <source>
        <dbReference type="Proteomes" id="UP000267342"/>
    </source>
</evidence>
<dbReference type="AlphaFoldDB" id="A0A348HIL6"/>
<keyword evidence="2" id="KW-1185">Reference proteome</keyword>
<dbReference type="Gene3D" id="1.10.287.230">
    <property type="match status" value="1"/>
</dbReference>
<organism evidence="1 2">
    <name type="scientific">Zymobacter palmae</name>
    <dbReference type="NCBI Taxonomy" id="33074"/>
    <lineage>
        <taxon>Bacteria</taxon>
        <taxon>Pseudomonadati</taxon>
        <taxon>Pseudomonadota</taxon>
        <taxon>Gammaproteobacteria</taxon>
        <taxon>Oceanospirillales</taxon>
        <taxon>Halomonadaceae</taxon>
        <taxon>Zymobacter group</taxon>
        <taxon>Zymobacter</taxon>
    </lineage>
</organism>
<accession>A0A348HIL6</accession>
<dbReference type="EMBL" id="AP018934">
    <property type="protein sequence ID" value="BBG31468.1"/>
    <property type="molecule type" value="Genomic_DNA"/>
</dbReference>
<geneLocation type="plasmid" evidence="2">
    <name>pzb5060 dna</name>
</geneLocation>
<dbReference type="InterPro" id="IPR035962">
    <property type="entry name" value="Rop-like_sf"/>
</dbReference>
<dbReference type="Proteomes" id="UP000267342">
    <property type="component" value="Plasmid pZB5060"/>
</dbReference>
<dbReference type="STRING" id="1123510.GCA_000620025_02659"/>
<dbReference type="InterPro" id="IPR000769">
    <property type="entry name" value="Regulatory_Rop"/>
</dbReference>
<protein>
    <submittedName>
        <fullName evidence="1">Putative RNA I inhibition modulator protein Rom</fullName>
    </submittedName>
</protein>
<keyword evidence="1" id="KW-0614">Plasmid</keyword>
<dbReference type="Pfam" id="PF01815">
    <property type="entry name" value="Rop"/>
    <property type="match status" value="1"/>
</dbReference>
<dbReference type="PRINTS" id="PR00835">
    <property type="entry name" value="ROPREGULATRY"/>
</dbReference>
<dbReference type="SUPFAM" id="SSF47380">
    <property type="entry name" value="ROP protein"/>
    <property type="match status" value="1"/>
</dbReference>
<gene>
    <name evidence="1" type="ORF">ZBT109_p002</name>
</gene>
<sequence length="62" mass="6853">MGKKEKSALNVAKFIKSQTLILLDKLNELDDDDAANACEKLHDDAEALHEVLANKWASEGEN</sequence>
<reference evidence="1 2" key="1">
    <citation type="submission" date="2018-09" db="EMBL/GenBank/DDBJ databases">
        <title>Zymobacter palmae IAM14233 (=T109) whole genome analysis.</title>
        <authorList>
            <person name="Yanase H."/>
        </authorList>
    </citation>
    <scope>NUCLEOTIDE SEQUENCE [LARGE SCALE GENOMIC DNA]</scope>
    <source>
        <strain evidence="1 2">IAM14233</strain>
        <plasmid evidence="2">pzb5060 dna</plasmid>
    </source>
</reference>
<dbReference type="RefSeq" id="WP_027705634.1">
    <property type="nucleotide sequence ID" value="NZ_AP018934.1"/>
</dbReference>
<dbReference type="KEGG" id="zpl:ZBT109_p002"/>